<accession>A0A1X0QN21</accession>
<evidence type="ECO:0000313" key="8">
    <source>
        <dbReference type="EMBL" id="ORE01149.1"/>
    </source>
</evidence>
<dbReference type="AlphaFoldDB" id="A0A1X0QN21"/>
<dbReference type="InterPro" id="IPR015424">
    <property type="entry name" value="PyrdxlP-dep_Trfase"/>
</dbReference>
<dbReference type="PANTHER" id="PTHR45677:SF8">
    <property type="entry name" value="CYSTEINE SULFINIC ACID DECARBOXYLASE"/>
    <property type="match status" value="1"/>
</dbReference>
<protein>
    <submittedName>
        <fullName evidence="8">PLP-dependent transferase</fullName>
    </submittedName>
</protein>
<comment type="similarity">
    <text evidence="2 7">Belongs to the group II decarboxylase family.</text>
</comment>
<keyword evidence="8" id="KW-0808">Transferase</keyword>
<keyword evidence="4 6" id="KW-0663">Pyridoxal phosphate</keyword>
<sequence length="522" mass="58441">MQRNLKLCCQGYKISLLIVTHGYTLRCNPGYNFFFSSPFFLDVQKGQEQLVPVVNYHTPEELYKLFDFTLPNKGVGLEGIFKTINSTLEYSVNSWNPRFLDKLYAGTNPIGVISELLLAVLNSNAHVFHVSPVLSLMEVEVTKAIGQLLNMGEKAGGILCPGGSASNLLAMITARNKLFPSIKTEGYFPRPFHPQSKYGKLKVFTSIHSHYSIDKAAQVLGLGLDNIVKVPVDHEGKMQVDELEKLIELSIQKDETPFFINATAGTTVLGAFDPIKDIATIAKKYHCWLHVDGSWGGSVAFSDKMMKTTTWLKGSEHADTFTLNPHKLLGVPLQCSMLLTPHEGHLLFAKSNSSQADYLFHGNEYDIGAGTIGCGRRPDATKMFMAWRYYGKDGLGGRVDKALSLASQFTSMVRERKGFKLVQDPSPFLQICFWFVPPTIEKHVESLKGKEYSLCLSRITRHLHQQIREKGEFLVDHSPLEGIPDFFRVVINAPTLSLHRDLERLLDVIEEVNASVDWSELL</sequence>
<name>A0A1X0QN21_RHIZD</name>
<evidence type="ECO:0000256" key="7">
    <source>
        <dbReference type="RuleBase" id="RU000382"/>
    </source>
</evidence>
<dbReference type="GO" id="GO:0016831">
    <property type="term" value="F:carboxy-lyase activity"/>
    <property type="evidence" value="ECO:0007669"/>
    <property type="project" value="UniProtKB-KW"/>
</dbReference>
<keyword evidence="5 7" id="KW-0456">Lyase</keyword>
<proteinExistence type="inferred from homology"/>
<dbReference type="SUPFAM" id="SSF53383">
    <property type="entry name" value="PLP-dependent transferases"/>
    <property type="match status" value="1"/>
</dbReference>
<dbReference type="Proteomes" id="UP000242414">
    <property type="component" value="Unassembled WGS sequence"/>
</dbReference>
<evidence type="ECO:0000256" key="6">
    <source>
        <dbReference type="PIRSR" id="PIRSR602129-50"/>
    </source>
</evidence>
<dbReference type="GO" id="GO:0030170">
    <property type="term" value="F:pyridoxal phosphate binding"/>
    <property type="evidence" value="ECO:0007669"/>
    <property type="project" value="InterPro"/>
</dbReference>
<comment type="cofactor">
    <cofactor evidence="1 6 7">
        <name>pyridoxal 5'-phosphate</name>
        <dbReference type="ChEBI" id="CHEBI:597326"/>
    </cofactor>
</comment>
<dbReference type="GO" id="GO:0016740">
    <property type="term" value="F:transferase activity"/>
    <property type="evidence" value="ECO:0007669"/>
    <property type="project" value="UniProtKB-KW"/>
</dbReference>
<evidence type="ECO:0000256" key="3">
    <source>
        <dbReference type="ARBA" id="ARBA00022793"/>
    </source>
</evidence>
<dbReference type="GO" id="GO:0019752">
    <property type="term" value="P:carboxylic acid metabolic process"/>
    <property type="evidence" value="ECO:0007669"/>
    <property type="project" value="InterPro"/>
</dbReference>
<dbReference type="Gene3D" id="3.90.1150.170">
    <property type="match status" value="1"/>
</dbReference>
<reference evidence="8" key="1">
    <citation type="journal article" date="2016" name="Proc. Natl. Acad. Sci. U.S.A.">
        <title>Lipid metabolic changes in an early divergent fungus govern the establishment of a mutualistic symbiosis with endobacteria.</title>
        <authorList>
            <person name="Lastovetsky O.A."/>
            <person name="Gaspar M.L."/>
            <person name="Mondo S.J."/>
            <person name="LaButti K.M."/>
            <person name="Sandor L."/>
            <person name="Grigoriev I.V."/>
            <person name="Henry S.A."/>
            <person name="Pawlowska T.E."/>
        </authorList>
    </citation>
    <scope>NUCLEOTIDE SEQUENCE [LARGE SCALE GENOMIC DNA]</scope>
    <source>
        <strain evidence="8">ATCC 52814</strain>
    </source>
</reference>
<feature type="modified residue" description="N6-(pyridoxal phosphate)lysine" evidence="6">
    <location>
        <position position="327"/>
    </location>
</feature>
<dbReference type="GO" id="GO:0005737">
    <property type="term" value="C:cytoplasm"/>
    <property type="evidence" value="ECO:0007669"/>
    <property type="project" value="TreeGrafter"/>
</dbReference>
<evidence type="ECO:0000256" key="4">
    <source>
        <dbReference type="ARBA" id="ARBA00022898"/>
    </source>
</evidence>
<evidence type="ECO:0000256" key="2">
    <source>
        <dbReference type="ARBA" id="ARBA00009533"/>
    </source>
</evidence>
<dbReference type="VEuPathDB" id="FungiDB:BCV72DRAFT_236878"/>
<dbReference type="Pfam" id="PF00282">
    <property type="entry name" value="Pyridoxal_deC"/>
    <property type="match status" value="1"/>
</dbReference>
<dbReference type="InterPro" id="IPR002129">
    <property type="entry name" value="PyrdxlP-dep_de-COase"/>
</dbReference>
<organism evidence="8">
    <name type="scientific">Rhizopus microsporus var. microsporus</name>
    <dbReference type="NCBI Taxonomy" id="86635"/>
    <lineage>
        <taxon>Eukaryota</taxon>
        <taxon>Fungi</taxon>
        <taxon>Fungi incertae sedis</taxon>
        <taxon>Mucoromycota</taxon>
        <taxon>Mucoromycotina</taxon>
        <taxon>Mucoromycetes</taxon>
        <taxon>Mucorales</taxon>
        <taxon>Mucorineae</taxon>
        <taxon>Rhizopodaceae</taxon>
        <taxon>Rhizopus</taxon>
    </lineage>
</organism>
<dbReference type="InterPro" id="IPR015421">
    <property type="entry name" value="PyrdxlP-dep_Trfase_major"/>
</dbReference>
<dbReference type="EMBL" id="KV922177">
    <property type="protein sequence ID" value="ORE01149.1"/>
    <property type="molecule type" value="Genomic_DNA"/>
</dbReference>
<keyword evidence="3" id="KW-0210">Decarboxylase</keyword>
<gene>
    <name evidence="8" type="ORF">BCV72DRAFT_236878</name>
</gene>
<evidence type="ECO:0000256" key="5">
    <source>
        <dbReference type="ARBA" id="ARBA00023239"/>
    </source>
</evidence>
<dbReference type="OrthoDB" id="392571at2759"/>
<evidence type="ECO:0000256" key="1">
    <source>
        <dbReference type="ARBA" id="ARBA00001933"/>
    </source>
</evidence>
<dbReference type="PANTHER" id="PTHR45677">
    <property type="entry name" value="GLUTAMATE DECARBOXYLASE-RELATED"/>
    <property type="match status" value="1"/>
</dbReference>
<dbReference type="Gene3D" id="3.40.640.10">
    <property type="entry name" value="Type I PLP-dependent aspartate aminotransferase-like (Major domain)"/>
    <property type="match status" value="1"/>
</dbReference>